<sequence length="1095" mass="121941">MFSRKVLQEISISSLESQHELGPNLTDEKANMSLSHSSQRNVCMARDDFKENLIPADYGNISKEKSMCKLIGREPEENARDVSDQVAGLNDPAISNLQEKWNFSPTSMQHTDDKALHTSTRDVNFTTPKRGGEECDIPEEASHTPVDFANVTVDDFGISPECFTNKCAGKSPKSLLKYRRRSTIGVRGSPEMNFLIRQIAKQRSKMSREPVSLPNLFTSPRNSVLKSKMSAFRNAFQAVEENEGNVPFPEFSDERDTCHKNESEQQESIEPPEKRKKSFHDAGLLISRDPPAQTEKYAEECVTITSYEEIPESDYSVVSKLSPNYSEASELQCDSLPVLDKGPSKRASPKLSKKKVMFTDLLSPESQQLPKSLLEKDPVLTNACSNPILRPVLKRTPRKPFISTEEYPLHEFEEEKHICSIEENSPENGENVRLGLQGLEHAKDSVRKKRVTFGRELSPELFDQSLPANTPLRRGSTPYSRHTDSVTPDKDSTVFQSPLEPLSQPDFDHTSSSEVTLEPLSLCFEDEISSCNTTFSASLPDEVLLIEQAENVPKESKPIMPCLQDEPLHSPSSKESYADISMSLDLENAETLADFTVSTNEPISSEKGRVTRSALKRKSSSSEDSSSNGSPVADHGKVPEKLEPKRVSKTVNCRKPVVAKKAQIRATKGKGKKSRGKPKKSVRTPLIEDRETVSKKPLLSPIPELPECWPTPSASTKLDFSSATEVKHQILKKVRKINGTQRSLGKVQNMRDCSDVKETDNKSVVWKMQEEEITLPSVSLVGTGESIEVNLCSPGLKSFTFSQIDSPAKPPAPTQATTYVHPTYQIGCQISEGSRSPVEPVIEQSVGFTLLVDNTSTISTEVISSKTGNVKSRRRSNRHSITYHNGPKLASQEEVTTVMGMLSSQVPVVHISQCLKEITGDSHSKVNRHPLSPEKQMATVLLCNLVEDPLSSKYPEDICRTPICIASDENTTNKISMENHSVVSPSSAVIAASMEDPMQSNAKHEKKVRRSMRLRRDSDSSGLNWVQEEKGTKEKRRSMNYSVKRQVDSPKWMSENEINGPVKDQQKNEPALDASRKSKRRTVCISTLWDPPSFN</sequence>
<feature type="region of interest" description="Disordered" evidence="7">
    <location>
        <begin position="597"/>
        <end position="683"/>
    </location>
</feature>
<dbReference type="GO" id="GO:0051983">
    <property type="term" value="P:regulation of chromosome segregation"/>
    <property type="evidence" value="ECO:0007669"/>
    <property type="project" value="TreeGrafter"/>
</dbReference>
<protein>
    <recommendedName>
        <fullName evidence="8">PP1-binding domain-containing protein</fullName>
    </recommendedName>
</protein>
<feature type="region of interest" description="Disordered" evidence="7">
    <location>
        <begin position="996"/>
        <end position="1081"/>
    </location>
</feature>
<keyword evidence="6" id="KW-0131">Cell cycle</keyword>
<gene>
    <name evidence="9" type="ORF">PECUL_23A058323</name>
</gene>
<comment type="subcellular location">
    <subcellularLocation>
        <location evidence="1">Nucleus</location>
    </subcellularLocation>
</comment>
<evidence type="ECO:0000259" key="8">
    <source>
        <dbReference type="Pfam" id="PF15276"/>
    </source>
</evidence>
<organism evidence="9 10">
    <name type="scientific">Pelobates cultripes</name>
    <name type="common">Western spadefoot toad</name>
    <dbReference type="NCBI Taxonomy" id="61616"/>
    <lineage>
        <taxon>Eukaryota</taxon>
        <taxon>Metazoa</taxon>
        <taxon>Chordata</taxon>
        <taxon>Craniata</taxon>
        <taxon>Vertebrata</taxon>
        <taxon>Euteleostomi</taxon>
        <taxon>Amphibia</taxon>
        <taxon>Batrachia</taxon>
        <taxon>Anura</taxon>
        <taxon>Pelobatoidea</taxon>
        <taxon>Pelobatidae</taxon>
        <taxon>Pelobates</taxon>
    </lineage>
</organism>
<dbReference type="GO" id="GO:0007088">
    <property type="term" value="P:regulation of mitotic nuclear division"/>
    <property type="evidence" value="ECO:0007669"/>
    <property type="project" value="TreeGrafter"/>
</dbReference>
<evidence type="ECO:0000256" key="5">
    <source>
        <dbReference type="ARBA" id="ARBA00023242"/>
    </source>
</evidence>
<feature type="compositionally biased region" description="Basic and acidic residues" evidence="7">
    <location>
        <begin position="481"/>
        <end position="492"/>
    </location>
</feature>
<keyword evidence="2" id="KW-1017">Isopeptide bond</keyword>
<proteinExistence type="predicted"/>
<feature type="compositionally biased region" description="Basic and acidic residues" evidence="7">
    <location>
        <begin position="634"/>
        <end position="646"/>
    </location>
</feature>
<dbReference type="Pfam" id="PF15276">
    <property type="entry name" value="PP1_bind"/>
    <property type="match status" value="1"/>
</dbReference>
<feature type="compositionally biased region" description="Basic and acidic residues" evidence="7">
    <location>
        <begin position="252"/>
        <end position="263"/>
    </location>
</feature>
<evidence type="ECO:0000256" key="2">
    <source>
        <dbReference type="ARBA" id="ARBA00022499"/>
    </source>
</evidence>
<evidence type="ECO:0000313" key="9">
    <source>
        <dbReference type="EMBL" id="CAH2275050.1"/>
    </source>
</evidence>
<keyword evidence="10" id="KW-1185">Reference proteome</keyword>
<keyword evidence="4" id="KW-0832">Ubl conjugation</keyword>
<evidence type="ECO:0000313" key="10">
    <source>
        <dbReference type="Proteomes" id="UP001295444"/>
    </source>
</evidence>
<dbReference type="GO" id="GO:0005634">
    <property type="term" value="C:nucleus"/>
    <property type="evidence" value="ECO:0007669"/>
    <property type="project" value="UniProtKB-SubCell"/>
</dbReference>
<feature type="region of interest" description="Disordered" evidence="7">
    <location>
        <begin position="245"/>
        <end position="277"/>
    </location>
</feature>
<feature type="domain" description="PP1-binding" evidence="8">
    <location>
        <begin position="447"/>
        <end position="508"/>
    </location>
</feature>
<dbReference type="GO" id="GO:0005694">
    <property type="term" value="C:chromosome"/>
    <property type="evidence" value="ECO:0007669"/>
    <property type="project" value="TreeGrafter"/>
</dbReference>
<name>A0AAD1RNG4_PELCU</name>
<feature type="compositionally biased region" description="Basic residues" evidence="7">
    <location>
        <begin position="667"/>
        <end position="682"/>
    </location>
</feature>
<evidence type="ECO:0000256" key="3">
    <source>
        <dbReference type="ARBA" id="ARBA00022553"/>
    </source>
</evidence>
<dbReference type="InterPro" id="IPR029334">
    <property type="entry name" value="PP1-bd"/>
</dbReference>
<dbReference type="EMBL" id="OW240914">
    <property type="protein sequence ID" value="CAH2275050.1"/>
    <property type="molecule type" value="Genomic_DNA"/>
</dbReference>
<keyword evidence="3" id="KW-0597">Phosphoprotein</keyword>
<dbReference type="PANTHER" id="PTHR21603:SF16">
    <property type="entry name" value="CELL DIVISION CYCLE-ASSOCIATED PROTEIN 2"/>
    <property type="match status" value="1"/>
</dbReference>
<dbReference type="AlphaFoldDB" id="A0AAD1RNG4"/>
<evidence type="ECO:0000256" key="4">
    <source>
        <dbReference type="ARBA" id="ARBA00022843"/>
    </source>
</evidence>
<dbReference type="Proteomes" id="UP001295444">
    <property type="component" value="Chromosome 03"/>
</dbReference>
<keyword evidence="5" id="KW-0539">Nucleus</keyword>
<feature type="compositionally biased region" description="Basic residues" evidence="7">
    <location>
        <begin position="1004"/>
        <end position="1013"/>
    </location>
</feature>
<dbReference type="PANTHER" id="PTHR21603">
    <property type="entry name" value="ANTIGEN KI-67-LIKE PROTEIN"/>
    <property type="match status" value="1"/>
</dbReference>
<reference evidence="9" key="1">
    <citation type="submission" date="2022-03" db="EMBL/GenBank/DDBJ databases">
        <authorList>
            <person name="Alioto T."/>
            <person name="Alioto T."/>
            <person name="Gomez Garrido J."/>
        </authorList>
    </citation>
    <scope>NUCLEOTIDE SEQUENCE</scope>
</reference>
<evidence type="ECO:0000256" key="6">
    <source>
        <dbReference type="ARBA" id="ARBA00023306"/>
    </source>
</evidence>
<evidence type="ECO:0000256" key="1">
    <source>
        <dbReference type="ARBA" id="ARBA00004123"/>
    </source>
</evidence>
<feature type="region of interest" description="Disordered" evidence="7">
    <location>
        <begin position="462"/>
        <end position="512"/>
    </location>
</feature>
<evidence type="ECO:0000256" key="7">
    <source>
        <dbReference type="SAM" id="MobiDB-lite"/>
    </source>
</evidence>
<accession>A0AAD1RNG4</accession>